<dbReference type="InterPro" id="IPR032675">
    <property type="entry name" value="LRR_dom_sf"/>
</dbReference>
<dbReference type="Pfam" id="PF23602">
    <property type="entry name" value="CS_DNAAF11_C"/>
    <property type="match status" value="1"/>
</dbReference>
<dbReference type="SMART" id="SM00365">
    <property type="entry name" value="LRR_SD22"/>
    <property type="match status" value="2"/>
</dbReference>
<evidence type="ECO:0000313" key="9">
    <source>
        <dbReference type="EMBL" id="KAK9906468.1"/>
    </source>
</evidence>
<accession>A0ABR2YIY5</accession>
<gene>
    <name evidence="9" type="ORF">WJX75_002442</name>
</gene>
<keyword evidence="5" id="KW-0969">Cilium</keyword>
<evidence type="ECO:0000256" key="1">
    <source>
        <dbReference type="ARBA" id="ARBA00004430"/>
    </source>
</evidence>
<dbReference type="SUPFAM" id="SSF52058">
    <property type="entry name" value="L domain-like"/>
    <property type="match status" value="1"/>
</dbReference>
<protein>
    <recommendedName>
        <fullName evidence="8">Dynein axonemal assembly factor 11-like CS domain-containing protein</fullName>
    </recommendedName>
</protein>
<dbReference type="EMBL" id="JALJOT010000010">
    <property type="protein sequence ID" value="KAK9906468.1"/>
    <property type="molecule type" value="Genomic_DNA"/>
</dbReference>
<comment type="subcellular location">
    <subcellularLocation>
        <location evidence="1">Cytoplasm</location>
        <location evidence="1">Cytoskeleton</location>
        <location evidence="1">Cilium axoneme</location>
    </subcellularLocation>
</comment>
<comment type="similarity">
    <text evidence="7">Belongs to the tilB family.</text>
</comment>
<sequence>MVRITVDLLRKRAEHNDGMLSTLEEITLHQQNIEKIEVLGYACRNLKMLYLQNNLIAKIENLHRLKELQYLNLAINNITKVQNLQRCESLARLDLTMNFVTKPSLPTVASLASNIFLTEFHLVGNPCIQWVSYRPFVIASVPQLTKLDGLAISQAERDKAEQQLPSLQECLRAELLAEGIDPDSGAHMVEDDSLHNAETIPEIGHVGEDGEMRRPWCPATREGAPLLQKNEGQWEFTLEESRDGLSIHLDVEVGRFLDSSLIKADVQPRHVRLLIKGHLLQLALPLEVKPGASAAQRSATTGNLLLILPKEDPAAKAIDQSCWRRITFP</sequence>
<dbReference type="InterPro" id="IPR001611">
    <property type="entry name" value="Leu-rich_rpt"/>
</dbReference>
<evidence type="ECO:0000313" key="10">
    <source>
        <dbReference type="Proteomes" id="UP001491310"/>
    </source>
</evidence>
<dbReference type="Pfam" id="PF14580">
    <property type="entry name" value="LRR_9"/>
    <property type="match status" value="1"/>
</dbReference>
<feature type="domain" description="Dynein axonemal assembly factor 11-like CS" evidence="8">
    <location>
        <begin position="219"/>
        <end position="310"/>
    </location>
</feature>
<name>A0ABR2YIY5_9CHLO</name>
<evidence type="ECO:0000256" key="6">
    <source>
        <dbReference type="ARBA" id="ARBA00023273"/>
    </source>
</evidence>
<organism evidence="9 10">
    <name type="scientific">Coccomyxa subellipsoidea</name>
    <dbReference type="NCBI Taxonomy" id="248742"/>
    <lineage>
        <taxon>Eukaryota</taxon>
        <taxon>Viridiplantae</taxon>
        <taxon>Chlorophyta</taxon>
        <taxon>core chlorophytes</taxon>
        <taxon>Trebouxiophyceae</taxon>
        <taxon>Trebouxiophyceae incertae sedis</taxon>
        <taxon>Coccomyxaceae</taxon>
        <taxon>Coccomyxa</taxon>
    </lineage>
</organism>
<evidence type="ECO:0000256" key="2">
    <source>
        <dbReference type="ARBA" id="ARBA00022490"/>
    </source>
</evidence>
<proteinExistence type="inferred from homology"/>
<dbReference type="PROSITE" id="PS51450">
    <property type="entry name" value="LRR"/>
    <property type="match status" value="2"/>
</dbReference>
<keyword evidence="4" id="KW-0677">Repeat</keyword>
<keyword evidence="10" id="KW-1185">Reference proteome</keyword>
<dbReference type="PANTHER" id="PTHR18849:SF0">
    <property type="entry name" value="CILIA- AND FLAGELLA-ASSOCIATED PROTEIN 410-RELATED"/>
    <property type="match status" value="1"/>
</dbReference>
<evidence type="ECO:0000256" key="5">
    <source>
        <dbReference type="ARBA" id="ARBA00023069"/>
    </source>
</evidence>
<keyword evidence="2" id="KW-0963">Cytoplasm</keyword>
<dbReference type="Proteomes" id="UP001491310">
    <property type="component" value="Unassembled WGS sequence"/>
</dbReference>
<comment type="caution">
    <text evidence="9">The sequence shown here is derived from an EMBL/GenBank/DDBJ whole genome shotgun (WGS) entry which is preliminary data.</text>
</comment>
<evidence type="ECO:0000256" key="7">
    <source>
        <dbReference type="ARBA" id="ARBA00049982"/>
    </source>
</evidence>
<reference evidence="9 10" key="1">
    <citation type="journal article" date="2024" name="Nat. Commun.">
        <title>Phylogenomics reveals the evolutionary origins of lichenization in chlorophyte algae.</title>
        <authorList>
            <person name="Puginier C."/>
            <person name="Libourel C."/>
            <person name="Otte J."/>
            <person name="Skaloud P."/>
            <person name="Haon M."/>
            <person name="Grisel S."/>
            <person name="Petersen M."/>
            <person name="Berrin J.G."/>
            <person name="Delaux P.M."/>
            <person name="Dal Grande F."/>
            <person name="Keller J."/>
        </authorList>
    </citation>
    <scope>NUCLEOTIDE SEQUENCE [LARGE SCALE GENOMIC DNA]</scope>
    <source>
        <strain evidence="9 10">SAG 216-7</strain>
    </source>
</reference>
<evidence type="ECO:0000256" key="3">
    <source>
        <dbReference type="ARBA" id="ARBA00022614"/>
    </source>
</evidence>
<evidence type="ECO:0000256" key="4">
    <source>
        <dbReference type="ARBA" id="ARBA00022737"/>
    </source>
</evidence>
<dbReference type="Gene3D" id="3.80.10.10">
    <property type="entry name" value="Ribonuclease Inhibitor"/>
    <property type="match status" value="1"/>
</dbReference>
<dbReference type="InterPro" id="IPR056496">
    <property type="entry name" value="CS_DNAAF11_C"/>
</dbReference>
<keyword evidence="3" id="KW-0433">Leucine-rich repeat</keyword>
<keyword evidence="6" id="KW-0966">Cell projection</keyword>
<evidence type="ECO:0000259" key="8">
    <source>
        <dbReference type="Pfam" id="PF23602"/>
    </source>
</evidence>
<dbReference type="PANTHER" id="PTHR18849">
    <property type="entry name" value="LEUCINE RICH REPEAT PROTEIN"/>
    <property type="match status" value="1"/>
</dbReference>